<sequence>MPIASDAAGDTPVAGVTPGAQSVRKPVDQEFALLSLEIVQVEHAALVLQADRHLRHVRPEEVAAERMSRQVQVAWESVA</sequence>
<protein>
    <submittedName>
        <fullName evidence="2">Uncharacterized protein</fullName>
    </submittedName>
</protein>
<accession>A0A5S4EQU0</accession>
<dbReference type="EMBL" id="SWAD01000017">
    <property type="protein sequence ID" value="TMQ77834.1"/>
    <property type="molecule type" value="Genomic_DNA"/>
</dbReference>
<proteinExistence type="predicted"/>
<evidence type="ECO:0000313" key="2">
    <source>
        <dbReference type="EMBL" id="TMQ77834.1"/>
    </source>
</evidence>
<gene>
    <name evidence="2" type="ORF">ACCUM_2681</name>
</gene>
<feature type="region of interest" description="Disordered" evidence="1">
    <location>
        <begin position="1"/>
        <end position="21"/>
    </location>
</feature>
<evidence type="ECO:0000256" key="1">
    <source>
        <dbReference type="SAM" id="MobiDB-lite"/>
    </source>
</evidence>
<dbReference type="AlphaFoldDB" id="A0A5S4EQU0"/>
<dbReference type="RefSeq" id="WP_138677663.1">
    <property type="nucleotide sequence ID" value="NZ_SWAD01000017.1"/>
</dbReference>
<dbReference type="Proteomes" id="UP000306324">
    <property type="component" value="Unassembled WGS sequence"/>
</dbReference>
<comment type="caution">
    <text evidence="2">The sequence shown here is derived from an EMBL/GenBank/DDBJ whole genome shotgun (WGS) entry which is preliminary data.</text>
</comment>
<keyword evidence="3" id="KW-1185">Reference proteome</keyword>
<organism evidence="2 3">
    <name type="scientific">Candidatus Accumulibacter phosphatis</name>
    <dbReference type="NCBI Taxonomy" id="327160"/>
    <lineage>
        <taxon>Bacteria</taxon>
        <taxon>Pseudomonadati</taxon>
        <taxon>Pseudomonadota</taxon>
        <taxon>Betaproteobacteria</taxon>
        <taxon>Candidatus Accumulibacter</taxon>
    </lineage>
</organism>
<evidence type="ECO:0000313" key="3">
    <source>
        <dbReference type="Proteomes" id="UP000306324"/>
    </source>
</evidence>
<reference evidence="2 3" key="1">
    <citation type="submission" date="2019-04" db="EMBL/GenBank/DDBJ databases">
        <title>A novel phosphate-accumulating bacterium identified in bioreactor for phosphate removal from wastewater.</title>
        <authorList>
            <person name="Kotlyarov R.Y."/>
            <person name="Beletsky A.V."/>
            <person name="Kallistova A.Y."/>
            <person name="Dorofeev A.G."/>
            <person name="Nikolaev Y.Y."/>
            <person name="Pimenov N.V."/>
            <person name="Ravin N.V."/>
            <person name="Mardanov A.V."/>
        </authorList>
    </citation>
    <scope>NUCLEOTIDE SEQUENCE [LARGE SCALE GENOMIC DNA]</scope>
    <source>
        <strain evidence="2 3">Bin19</strain>
    </source>
</reference>
<name>A0A5S4EQU0_9PROT</name>